<dbReference type="PANTHER" id="PTHR33284:SF1">
    <property type="entry name" value="RIBOSOMAL PROTEIN L25_GLN-TRNA SYNTHETASE, ANTI-CODON-BINDING DOMAIN-CONTAINING PROTEIN"/>
    <property type="match status" value="1"/>
</dbReference>
<dbReference type="HAMAP" id="MF_01334">
    <property type="entry name" value="Ribosomal_bL25_CTC"/>
    <property type="match status" value="1"/>
</dbReference>
<reference evidence="9 10" key="1">
    <citation type="submission" date="2023-08" db="EMBL/GenBank/DDBJ databases">
        <title>Genome sequence of Thermaerobacter compostii strain Ins1, a spore-forming filamentous bacterium isolated from a deep geothermal reservoir.</title>
        <authorList>
            <person name="Bregnard D."/>
            <person name="Gonzalez D."/>
            <person name="Junier P."/>
        </authorList>
    </citation>
    <scope>NUCLEOTIDE SEQUENCE [LARGE SCALE GENOMIC DNA]</scope>
    <source>
        <strain evidence="9 10">Ins1</strain>
    </source>
</reference>
<keyword evidence="10" id="KW-1185">Reference proteome</keyword>
<feature type="region of interest" description="Disordered" evidence="6">
    <location>
        <begin position="180"/>
        <end position="212"/>
    </location>
</feature>
<comment type="subunit">
    <text evidence="5">Part of the 50S ribosomal subunit; part of the 5S rRNA/L5/L18/L25 subcomplex. Contacts the 5S rRNA. Binds to the 5S rRNA independently of L5 and L18.</text>
</comment>
<dbReference type="CDD" id="cd00495">
    <property type="entry name" value="Ribosomal_L25_TL5_CTC"/>
    <property type="match status" value="1"/>
</dbReference>
<evidence type="ECO:0000256" key="4">
    <source>
        <dbReference type="ARBA" id="ARBA00023274"/>
    </source>
</evidence>
<dbReference type="Pfam" id="PF14693">
    <property type="entry name" value="Ribosomal_TL5_C"/>
    <property type="match status" value="1"/>
</dbReference>
<dbReference type="Gene3D" id="2.40.240.10">
    <property type="entry name" value="Ribosomal Protein L25, Chain P"/>
    <property type="match status" value="1"/>
</dbReference>
<evidence type="ECO:0000259" key="8">
    <source>
        <dbReference type="Pfam" id="PF14693"/>
    </source>
</evidence>
<dbReference type="PANTHER" id="PTHR33284">
    <property type="entry name" value="RIBOSOMAL PROTEIN L25/GLN-TRNA SYNTHETASE, ANTI-CODON-BINDING DOMAIN-CONTAINING PROTEIN"/>
    <property type="match status" value="1"/>
</dbReference>
<keyword evidence="1 5" id="KW-0699">rRNA-binding</keyword>
<gene>
    <name evidence="5" type="primary">rplY</name>
    <name evidence="5" type="synonym">ctc</name>
    <name evidence="9" type="ORF">Q5761_00255</name>
</gene>
<protein>
    <recommendedName>
        <fullName evidence="5">Large ribosomal subunit protein bL25</fullName>
    </recommendedName>
    <alternativeName>
        <fullName evidence="5">General stress protein CTC</fullName>
    </alternativeName>
</protein>
<dbReference type="Pfam" id="PF01386">
    <property type="entry name" value="Ribosomal_L25p"/>
    <property type="match status" value="1"/>
</dbReference>
<dbReference type="InterPro" id="IPR020057">
    <property type="entry name" value="Ribosomal_bL25_b-dom"/>
</dbReference>
<dbReference type="GO" id="GO:0005840">
    <property type="term" value="C:ribosome"/>
    <property type="evidence" value="ECO:0007669"/>
    <property type="project" value="UniProtKB-KW"/>
</dbReference>
<evidence type="ECO:0000256" key="6">
    <source>
        <dbReference type="SAM" id="MobiDB-lite"/>
    </source>
</evidence>
<evidence type="ECO:0000256" key="5">
    <source>
        <dbReference type="HAMAP-Rule" id="MF_01334"/>
    </source>
</evidence>
<keyword evidence="3 5" id="KW-0689">Ribosomal protein</keyword>
<organism evidence="9 10">
    <name type="scientific">Thermaerobacter composti</name>
    <dbReference type="NCBI Taxonomy" id="554949"/>
    <lineage>
        <taxon>Bacteria</taxon>
        <taxon>Bacillati</taxon>
        <taxon>Bacillota</taxon>
        <taxon>Clostridia</taxon>
        <taxon>Eubacteriales</taxon>
        <taxon>Clostridiales Family XVII. Incertae Sedis</taxon>
        <taxon>Thermaerobacter</taxon>
    </lineage>
</organism>
<keyword evidence="4 5" id="KW-0687">Ribonucleoprotein</keyword>
<dbReference type="InterPro" id="IPR037121">
    <property type="entry name" value="Ribosomal_bL25_C"/>
</dbReference>
<dbReference type="InterPro" id="IPR001021">
    <property type="entry name" value="Ribosomal_bL25_long"/>
</dbReference>
<comment type="similarity">
    <text evidence="5">Belongs to the bacterial ribosomal protein bL25 family. CTC subfamily.</text>
</comment>
<accession>A0ABZ0QR26</accession>
<evidence type="ECO:0000256" key="1">
    <source>
        <dbReference type="ARBA" id="ARBA00022730"/>
    </source>
</evidence>
<evidence type="ECO:0000256" key="2">
    <source>
        <dbReference type="ARBA" id="ARBA00022884"/>
    </source>
</evidence>
<evidence type="ECO:0000313" key="9">
    <source>
        <dbReference type="EMBL" id="WPD19149.1"/>
    </source>
</evidence>
<evidence type="ECO:0000256" key="3">
    <source>
        <dbReference type="ARBA" id="ARBA00022980"/>
    </source>
</evidence>
<feature type="domain" description="Large ribosomal subunit protein bL25 beta" evidence="8">
    <location>
        <begin position="100"/>
        <end position="180"/>
    </location>
</feature>
<feature type="domain" description="Large ribosomal subunit protein bL25 L25" evidence="7">
    <location>
        <begin position="5"/>
        <end position="91"/>
    </location>
</feature>
<evidence type="ECO:0000259" key="7">
    <source>
        <dbReference type="Pfam" id="PF01386"/>
    </source>
</evidence>
<evidence type="ECO:0000313" key="10">
    <source>
        <dbReference type="Proteomes" id="UP001304683"/>
    </source>
</evidence>
<dbReference type="InterPro" id="IPR029751">
    <property type="entry name" value="Ribosomal_L25_dom"/>
</dbReference>
<dbReference type="Proteomes" id="UP001304683">
    <property type="component" value="Chromosome"/>
</dbReference>
<name>A0ABZ0QR26_9FIRM</name>
<dbReference type="InterPro" id="IPR020056">
    <property type="entry name" value="Rbsml_bL25/Gln-tRNA_synth_N"/>
</dbReference>
<dbReference type="RefSeq" id="WP_318750755.1">
    <property type="nucleotide sequence ID" value="NZ_CP132508.1"/>
</dbReference>
<keyword evidence="2 5" id="KW-0694">RNA-binding</keyword>
<dbReference type="SUPFAM" id="SSF50715">
    <property type="entry name" value="Ribosomal protein L25-like"/>
    <property type="match status" value="1"/>
</dbReference>
<dbReference type="NCBIfam" id="TIGR00731">
    <property type="entry name" value="bL25_bact_ctc"/>
    <property type="match status" value="1"/>
</dbReference>
<proteinExistence type="inferred from homology"/>
<dbReference type="Gene3D" id="2.170.120.20">
    <property type="entry name" value="Ribosomal protein L25, beta domain"/>
    <property type="match status" value="1"/>
</dbReference>
<dbReference type="InterPro" id="IPR020930">
    <property type="entry name" value="Ribosomal_uL5_bac-type"/>
</dbReference>
<sequence>MQAVLRAVPREPGHARRVRREGGIPAVLYGPSGNFPVRLDAREFHRLLASGEARGVFRVELVRDGESRQLNAMIKEIQRHPVRGDLLHVDLFEVKEDEPVRAEVPVVLTGVEEAEKRGIVQHQLAELEVECLPRHLPAAIEADVAHLPVGEELRVRDLPIPAEVRVLNEPDEIVAVLLPPKELEPEAEAGTESEAGGTAGGTGAAAPAGGAS</sequence>
<comment type="function">
    <text evidence="5">This is one of the proteins that binds to the 5S RNA in the ribosome where it forms part of the central protuberance.</text>
</comment>
<dbReference type="InterPro" id="IPR011035">
    <property type="entry name" value="Ribosomal_bL25/Gln-tRNA_synth"/>
</dbReference>
<dbReference type="EMBL" id="CP132508">
    <property type="protein sequence ID" value="WPD19149.1"/>
    <property type="molecule type" value="Genomic_DNA"/>
</dbReference>